<dbReference type="VEuPathDB" id="AmoebaDB:NfTy_055800"/>
<feature type="transmembrane region" description="Helical" evidence="12">
    <location>
        <begin position="284"/>
        <end position="302"/>
    </location>
</feature>
<evidence type="ECO:0000256" key="1">
    <source>
        <dbReference type="ARBA" id="ARBA00004141"/>
    </source>
</evidence>
<evidence type="ECO:0000313" key="17">
    <source>
        <dbReference type="Proteomes" id="UP000444721"/>
    </source>
</evidence>
<dbReference type="GeneID" id="68110105"/>
<feature type="domain" description="Calcium-activated potassium channel BK alpha subunit" evidence="14">
    <location>
        <begin position="542"/>
        <end position="603"/>
    </location>
</feature>
<gene>
    <name evidence="16" type="ORF">FDP41_002887</name>
</gene>
<dbReference type="Gene3D" id="1.10.287.70">
    <property type="match status" value="1"/>
</dbReference>
<evidence type="ECO:0000313" key="16">
    <source>
        <dbReference type="EMBL" id="KAF0978372.1"/>
    </source>
</evidence>
<evidence type="ECO:0000256" key="11">
    <source>
        <dbReference type="ARBA" id="ARBA00029579"/>
    </source>
</evidence>
<evidence type="ECO:0000256" key="5">
    <source>
        <dbReference type="ARBA" id="ARBA00022826"/>
    </source>
</evidence>
<dbReference type="InterPro" id="IPR027359">
    <property type="entry name" value="Volt_channel_dom_sf"/>
</dbReference>
<dbReference type="InterPro" id="IPR005821">
    <property type="entry name" value="Ion_trans_dom"/>
</dbReference>
<evidence type="ECO:0000256" key="3">
    <source>
        <dbReference type="ARBA" id="ARBA00022538"/>
    </source>
</evidence>
<evidence type="ECO:0000256" key="6">
    <source>
        <dbReference type="ARBA" id="ARBA00022958"/>
    </source>
</evidence>
<evidence type="ECO:0000256" key="7">
    <source>
        <dbReference type="ARBA" id="ARBA00022989"/>
    </source>
</evidence>
<keyword evidence="6" id="KW-0630">Potassium</keyword>
<accession>A0A6A5BUI1</accession>
<comment type="caution">
    <text evidence="16">The sequence shown here is derived from an EMBL/GenBank/DDBJ whole genome shotgun (WGS) entry which is preliminary data.</text>
</comment>
<dbReference type="GO" id="GO:0016020">
    <property type="term" value="C:membrane"/>
    <property type="evidence" value="ECO:0007669"/>
    <property type="project" value="UniProtKB-SubCell"/>
</dbReference>
<dbReference type="VEuPathDB" id="AmoebaDB:FDP41_002887"/>
<dbReference type="Pfam" id="PF03493">
    <property type="entry name" value="BK_channel_a"/>
    <property type="match status" value="1"/>
</dbReference>
<reference evidence="16 17" key="1">
    <citation type="journal article" date="2019" name="Sci. Rep.">
        <title>Nanopore sequencing improves the draft genome of the human pathogenic amoeba Naegleria fowleri.</title>
        <authorList>
            <person name="Liechti N."/>
            <person name="Schurch N."/>
            <person name="Bruggmann R."/>
            <person name="Wittwer M."/>
        </authorList>
    </citation>
    <scope>NUCLEOTIDE SEQUENCE [LARGE SCALE GENOMIC DNA]</scope>
    <source>
        <strain evidence="16 17">ATCC 30894</strain>
    </source>
</reference>
<dbReference type="PANTHER" id="PTHR10027">
    <property type="entry name" value="CALCIUM-ACTIVATED POTASSIUM CHANNEL ALPHA CHAIN"/>
    <property type="match status" value="1"/>
</dbReference>
<organism evidence="16 17">
    <name type="scientific">Naegleria fowleri</name>
    <name type="common">Brain eating amoeba</name>
    <dbReference type="NCBI Taxonomy" id="5763"/>
    <lineage>
        <taxon>Eukaryota</taxon>
        <taxon>Discoba</taxon>
        <taxon>Heterolobosea</taxon>
        <taxon>Tetramitia</taxon>
        <taxon>Eutetramitia</taxon>
        <taxon>Vahlkampfiidae</taxon>
        <taxon>Naegleria</taxon>
    </lineage>
</organism>
<feature type="transmembrane region" description="Helical" evidence="12">
    <location>
        <begin position="314"/>
        <end position="335"/>
    </location>
</feature>
<comment type="subcellular location">
    <subcellularLocation>
        <location evidence="1">Membrane</location>
        <topology evidence="1">Multi-pass membrane protein</topology>
    </subcellularLocation>
</comment>
<name>A0A6A5BUI1_NAEFO</name>
<feature type="transmembrane region" description="Helical" evidence="12">
    <location>
        <begin position="191"/>
        <end position="214"/>
    </location>
</feature>
<dbReference type="PANTHER" id="PTHR10027:SF10">
    <property type="entry name" value="SLOWPOKE 2, ISOFORM D"/>
    <property type="match status" value="1"/>
</dbReference>
<dbReference type="OMA" id="FRIICIA"/>
<dbReference type="EMBL" id="VFQX01000030">
    <property type="protein sequence ID" value="KAF0978372.1"/>
    <property type="molecule type" value="Genomic_DNA"/>
</dbReference>
<feature type="domain" description="RCK N-terminal" evidence="15">
    <location>
        <begin position="852"/>
        <end position="978"/>
    </location>
</feature>
<feature type="transmembrane region" description="Helical" evidence="12">
    <location>
        <begin position="128"/>
        <end position="148"/>
    </location>
</feature>
<dbReference type="InterPro" id="IPR003148">
    <property type="entry name" value="RCK_N"/>
</dbReference>
<keyword evidence="3" id="KW-0633">Potassium transport</keyword>
<dbReference type="GO" id="GO:0005267">
    <property type="term" value="F:potassium channel activity"/>
    <property type="evidence" value="ECO:0007669"/>
    <property type="project" value="UniProtKB-KW"/>
</dbReference>
<dbReference type="InterPro" id="IPR036291">
    <property type="entry name" value="NAD(P)-bd_dom_sf"/>
</dbReference>
<feature type="domain" description="RCK N-terminal" evidence="15">
    <location>
        <begin position="352"/>
        <end position="470"/>
    </location>
</feature>
<evidence type="ECO:0000256" key="10">
    <source>
        <dbReference type="ARBA" id="ARBA00023303"/>
    </source>
</evidence>
<evidence type="ECO:0000256" key="2">
    <source>
        <dbReference type="ARBA" id="ARBA00022448"/>
    </source>
</evidence>
<dbReference type="SUPFAM" id="SSF51735">
    <property type="entry name" value="NAD(P)-binding Rossmann-fold domains"/>
    <property type="match status" value="1"/>
</dbReference>
<dbReference type="SUPFAM" id="SSF116726">
    <property type="entry name" value="TrkA C-terminal domain-like"/>
    <property type="match status" value="1"/>
</dbReference>
<feature type="transmembrane region" description="Helical" evidence="12">
    <location>
        <begin position="250"/>
        <end position="272"/>
    </location>
</feature>
<feature type="domain" description="Ion transport" evidence="13">
    <location>
        <begin position="128"/>
        <end position="329"/>
    </location>
</feature>
<dbReference type="InterPro" id="IPR003929">
    <property type="entry name" value="K_chnl_BK_asu"/>
</dbReference>
<dbReference type="SUPFAM" id="SSF81324">
    <property type="entry name" value="Voltage-gated potassium channels"/>
    <property type="match status" value="1"/>
</dbReference>
<keyword evidence="17" id="KW-1185">Reference proteome</keyword>
<dbReference type="InterPro" id="IPR036721">
    <property type="entry name" value="RCK_C_sf"/>
</dbReference>
<keyword evidence="2" id="KW-0813">Transport</keyword>
<feature type="transmembrane region" description="Helical" evidence="12">
    <location>
        <begin position="160"/>
        <end position="179"/>
    </location>
</feature>
<keyword evidence="10" id="KW-0407">Ion channel</keyword>
<evidence type="ECO:0000259" key="15">
    <source>
        <dbReference type="Pfam" id="PF22614"/>
    </source>
</evidence>
<sequence>MTHLQTSQAVLTGYTLSPKDLEQWPAAFSECSNTKEEEEDEGKAVPTAMKIQDEVVRTNEQVRSKNDLKVQLDHHKGNANIIQGMDQVIKRNVFNELEEQHDRMNHIFGPKKIDWKQFLSSFTFDMEVLQTVLSILSAAFFIVSSYIQMDIDGSLMALRVLDLIFSSLFIVFFIINLLLTKDKIKYFFKPLSLLDYITVIPSLTITIISFNPSIDVGDMYAFVGLLRVLRLLRIIPLIKRISSKGDINSVLAKVAELGFTVLCLLVIFTGVFQWMEKFFGDKDIYFHDALYFIAITIFTIGYGDISPTTVPSRFAVIVFFLIGVSLIPLQISGIYELVTSEKSVFKVKNPILKNHAVVTGKCRVDEVVDFIKECFQYKRKKVKKIILLFKQREFCDQLKESLRKCDFKNKIHVLCGDIMNYDMMNLLKISQAHSVFLLNSPKMGNARKEDTSVIMTTIALKNFNQNLKVYAQINLIESRHYAIKAGANIVVCNDILCSKVLSASVNSAGFCCFLFNLLSGADVSICKDNIPKGLLTGNDFKMNMNTVKDHSSIERDIKWLVEYSEGLNCEIYRAQFNPIFLNKLFIDVAELLFTRLEIIVFAIEDGTTGRIYLNPSRYAIQSEDKCFCIARDIEHAKQVEEFNFTAEELSLHFNKRRKTQRYEVLAAVPKKEDDIEMECFNSKFAEYIRSEQVSNDDEKTKGEIEVIKLEEKQKNNATDFSHSTRTDYKEQKRPYKMFSFRRETKVPTKKNTRSRSSTKYNADIYLLRGKHEEVEEVNTLHLEILLKLISPEPYFFEKRMMLKSLRENLSGQAFEEAEKDFYASVMKSYNMIATPKPKEEFLISSFKVPFEIKDHILVLGEFKQPLIICSIVRSLQRKNRFTPIVFMTHLVDKYFNYLYERLKHFSGVYFLSGNPMKSHDLSRAGFSVAKSVMYFTQDQTLMELGFDNSEDATSEENEYTVDSEAIKLALGIAVMDPEKNYLLELVNRSNLKFFQHEGIPTYQKVRFLRERGLLDYDIDEFDQFCLFSDFYISGRVFPSSSFLSKVLAQSFHNKRIVDLVDQMCADEFVAGENQSVIFEVPIPSVFANMTVADLASACFEHDLILLAISRLKFGEQQRYVYTNPSLTVYLQTTDILFLCGHRKNFRNLLRKQKCEDSQYQYEWTQNIFGSDDVVVEINLSPRDVSGTRI</sequence>
<dbReference type="AlphaFoldDB" id="A0A6A5BUI1"/>
<keyword evidence="8" id="KW-0406">Ion transport</keyword>
<dbReference type="Gene3D" id="3.40.50.720">
    <property type="entry name" value="NAD(P)-binding Rossmann-like Domain"/>
    <property type="match status" value="2"/>
</dbReference>
<keyword evidence="7 12" id="KW-1133">Transmembrane helix</keyword>
<protein>
    <recommendedName>
        <fullName evidence="11">BK channel</fullName>
    </recommendedName>
</protein>
<dbReference type="Pfam" id="PF00520">
    <property type="entry name" value="Ion_trans"/>
    <property type="match status" value="1"/>
</dbReference>
<dbReference type="OrthoDB" id="10035564at2759"/>
<evidence type="ECO:0000256" key="8">
    <source>
        <dbReference type="ARBA" id="ARBA00023065"/>
    </source>
</evidence>
<dbReference type="InterPro" id="IPR047871">
    <property type="entry name" value="K_chnl_Slo-like"/>
</dbReference>
<dbReference type="RefSeq" id="XP_044563085.1">
    <property type="nucleotide sequence ID" value="XM_044706130.1"/>
</dbReference>
<keyword evidence="9 12" id="KW-0472">Membrane</keyword>
<evidence type="ECO:0000256" key="4">
    <source>
        <dbReference type="ARBA" id="ARBA00022692"/>
    </source>
</evidence>
<feature type="transmembrane region" description="Helical" evidence="12">
    <location>
        <begin position="220"/>
        <end position="238"/>
    </location>
</feature>
<dbReference type="Proteomes" id="UP000444721">
    <property type="component" value="Unassembled WGS sequence"/>
</dbReference>
<dbReference type="Gene3D" id="1.20.120.350">
    <property type="entry name" value="Voltage-gated potassium channels. Chain C"/>
    <property type="match status" value="1"/>
</dbReference>
<keyword evidence="4 12" id="KW-0812">Transmembrane</keyword>
<evidence type="ECO:0000256" key="9">
    <source>
        <dbReference type="ARBA" id="ARBA00023136"/>
    </source>
</evidence>
<evidence type="ECO:0000259" key="14">
    <source>
        <dbReference type="Pfam" id="PF03493"/>
    </source>
</evidence>
<dbReference type="Pfam" id="PF22614">
    <property type="entry name" value="Slo-like_RCK"/>
    <property type="match status" value="2"/>
</dbReference>
<proteinExistence type="predicted"/>
<dbReference type="VEuPathDB" id="AmoebaDB:NF0114300"/>
<evidence type="ECO:0000259" key="13">
    <source>
        <dbReference type="Pfam" id="PF00520"/>
    </source>
</evidence>
<keyword evidence="5" id="KW-0631">Potassium channel</keyword>
<evidence type="ECO:0000256" key="12">
    <source>
        <dbReference type="SAM" id="Phobius"/>
    </source>
</evidence>